<protein>
    <submittedName>
        <fullName evidence="2">Uncharacterized protein</fullName>
    </submittedName>
</protein>
<dbReference type="AlphaFoldDB" id="X0S1R2"/>
<evidence type="ECO:0000313" key="2">
    <source>
        <dbReference type="EMBL" id="GAF69201.1"/>
    </source>
</evidence>
<feature type="region of interest" description="Disordered" evidence="1">
    <location>
        <begin position="1"/>
        <end position="21"/>
    </location>
</feature>
<organism evidence="2">
    <name type="scientific">marine sediment metagenome</name>
    <dbReference type="NCBI Taxonomy" id="412755"/>
    <lineage>
        <taxon>unclassified sequences</taxon>
        <taxon>metagenomes</taxon>
        <taxon>ecological metagenomes</taxon>
    </lineage>
</organism>
<sequence length="49" mass="5178">MAMVPPITAPQTAPVRPMPPPKPVAILGTSLLFIPNSWHTASKTDSAQL</sequence>
<accession>X0S1R2</accession>
<proteinExistence type="predicted"/>
<evidence type="ECO:0000256" key="1">
    <source>
        <dbReference type="SAM" id="MobiDB-lite"/>
    </source>
</evidence>
<dbReference type="EMBL" id="BARS01007776">
    <property type="protein sequence ID" value="GAF69201.1"/>
    <property type="molecule type" value="Genomic_DNA"/>
</dbReference>
<comment type="caution">
    <text evidence="2">The sequence shown here is derived from an EMBL/GenBank/DDBJ whole genome shotgun (WGS) entry which is preliminary data.</text>
</comment>
<reference evidence="2" key="1">
    <citation type="journal article" date="2014" name="Front. Microbiol.">
        <title>High frequency of phylogenetically diverse reductive dehalogenase-homologous genes in deep subseafloor sedimentary metagenomes.</title>
        <authorList>
            <person name="Kawai M."/>
            <person name="Futagami T."/>
            <person name="Toyoda A."/>
            <person name="Takaki Y."/>
            <person name="Nishi S."/>
            <person name="Hori S."/>
            <person name="Arai W."/>
            <person name="Tsubouchi T."/>
            <person name="Morono Y."/>
            <person name="Uchiyama I."/>
            <person name="Ito T."/>
            <person name="Fujiyama A."/>
            <person name="Inagaki F."/>
            <person name="Takami H."/>
        </authorList>
    </citation>
    <scope>NUCLEOTIDE SEQUENCE</scope>
    <source>
        <strain evidence="2">Expedition CK06-06</strain>
    </source>
</reference>
<gene>
    <name evidence="2" type="ORF">S01H1_14914</name>
</gene>
<name>X0S1R2_9ZZZZ</name>